<protein>
    <submittedName>
        <fullName evidence="1">Uncharacterized protein</fullName>
    </submittedName>
</protein>
<dbReference type="Proteomes" id="UP000813427">
    <property type="component" value="Unassembled WGS sequence"/>
</dbReference>
<dbReference type="EMBL" id="JAGPXF010000003">
    <property type="protein sequence ID" value="KAH7251098.1"/>
    <property type="molecule type" value="Genomic_DNA"/>
</dbReference>
<evidence type="ECO:0000313" key="1">
    <source>
        <dbReference type="EMBL" id="KAH7251098.1"/>
    </source>
</evidence>
<accession>A0A8K0RZT1</accession>
<proteinExistence type="predicted"/>
<keyword evidence="2" id="KW-1185">Reference proteome</keyword>
<evidence type="ECO:0000313" key="2">
    <source>
        <dbReference type="Proteomes" id="UP000813427"/>
    </source>
</evidence>
<sequence length="80" mass="9036">MSETHVAPKVHTRSAAIMLVTPLSEAAWESSDLVCCMLRGTEYAGDRKLRRWKIVKFDCKPRNAESGTSCLREKLTHKVC</sequence>
<reference evidence="1" key="1">
    <citation type="journal article" date="2021" name="Nat. Commun.">
        <title>Genetic determinants of endophytism in the Arabidopsis root mycobiome.</title>
        <authorList>
            <person name="Mesny F."/>
            <person name="Miyauchi S."/>
            <person name="Thiergart T."/>
            <person name="Pickel B."/>
            <person name="Atanasova L."/>
            <person name="Karlsson M."/>
            <person name="Huettel B."/>
            <person name="Barry K.W."/>
            <person name="Haridas S."/>
            <person name="Chen C."/>
            <person name="Bauer D."/>
            <person name="Andreopoulos W."/>
            <person name="Pangilinan J."/>
            <person name="LaButti K."/>
            <person name="Riley R."/>
            <person name="Lipzen A."/>
            <person name="Clum A."/>
            <person name="Drula E."/>
            <person name="Henrissat B."/>
            <person name="Kohler A."/>
            <person name="Grigoriev I.V."/>
            <person name="Martin F.M."/>
            <person name="Hacquard S."/>
        </authorList>
    </citation>
    <scope>NUCLEOTIDE SEQUENCE</scope>
    <source>
        <strain evidence="1">MPI-SDFR-AT-0068</strain>
    </source>
</reference>
<organism evidence="1 2">
    <name type="scientific">Fusarium tricinctum</name>
    <dbReference type="NCBI Taxonomy" id="61284"/>
    <lineage>
        <taxon>Eukaryota</taxon>
        <taxon>Fungi</taxon>
        <taxon>Dikarya</taxon>
        <taxon>Ascomycota</taxon>
        <taxon>Pezizomycotina</taxon>
        <taxon>Sordariomycetes</taxon>
        <taxon>Hypocreomycetidae</taxon>
        <taxon>Hypocreales</taxon>
        <taxon>Nectriaceae</taxon>
        <taxon>Fusarium</taxon>
        <taxon>Fusarium tricinctum species complex</taxon>
    </lineage>
</organism>
<dbReference type="AlphaFoldDB" id="A0A8K0RZT1"/>
<comment type="caution">
    <text evidence="1">The sequence shown here is derived from an EMBL/GenBank/DDBJ whole genome shotgun (WGS) entry which is preliminary data.</text>
</comment>
<name>A0A8K0RZT1_9HYPO</name>
<gene>
    <name evidence="1" type="ORF">BKA59DRAFT_471609</name>
</gene>